<dbReference type="Pfam" id="PF13174">
    <property type="entry name" value="TPR_6"/>
    <property type="match status" value="1"/>
</dbReference>
<dbReference type="Gene3D" id="1.20.5.110">
    <property type="match status" value="1"/>
</dbReference>
<keyword evidence="2" id="KW-0802">TPR repeat</keyword>
<dbReference type="InterPro" id="IPR032519">
    <property type="entry name" value="YbgF_tri"/>
</dbReference>
<dbReference type="HAMAP" id="MF_02066">
    <property type="entry name" value="CpoB"/>
    <property type="match status" value="1"/>
</dbReference>
<dbReference type="Pfam" id="PF16331">
    <property type="entry name" value="TolA_bind_tri"/>
    <property type="match status" value="1"/>
</dbReference>
<evidence type="ECO:0000313" key="5">
    <source>
        <dbReference type="Proteomes" id="UP000294599"/>
    </source>
</evidence>
<evidence type="ECO:0000256" key="2">
    <source>
        <dbReference type="PROSITE-ProRule" id="PRU00339"/>
    </source>
</evidence>
<dbReference type="Proteomes" id="UP000294599">
    <property type="component" value="Unassembled WGS sequence"/>
</dbReference>
<feature type="coiled-coil region" evidence="1">
    <location>
        <begin position="54"/>
        <end position="88"/>
    </location>
</feature>
<dbReference type="InterPro" id="IPR019734">
    <property type="entry name" value="TPR_rpt"/>
</dbReference>
<comment type="subcellular location">
    <subcellularLocation>
        <location evidence="1">Periplasm</location>
    </subcellularLocation>
</comment>
<keyword evidence="1" id="KW-0732">Signal</keyword>
<comment type="similarity">
    <text evidence="1">Belongs to the CpoB family.</text>
</comment>
<dbReference type="RefSeq" id="WP_123522075.1">
    <property type="nucleotide sequence ID" value="NZ_JBHLWF010000013.1"/>
</dbReference>
<reference evidence="4 5" key="1">
    <citation type="submission" date="2019-03" db="EMBL/GenBank/DDBJ databases">
        <title>Genomic Encyclopedia of Type Strains, Phase IV (KMG-IV): sequencing the most valuable type-strain genomes for metagenomic binning, comparative biology and taxonomic classification.</title>
        <authorList>
            <person name="Goeker M."/>
        </authorList>
    </citation>
    <scope>NUCLEOTIDE SEQUENCE [LARGE SCALE GENOMIC DNA]</scope>
    <source>
        <strain evidence="4 5">DSM 21944</strain>
    </source>
</reference>
<organism evidence="4 5">
    <name type="scientific">Pseudofulvimonas gallinarii</name>
    <dbReference type="NCBI Taxonomy" id="634155"/>
    <lineage>
        <taxon>Bacteria</taxon>
        <taxon>Pseudomonadati</taxon>
        <taxon>Pseudomonadota</taxon>
        <taxon>Gammaproteobacteria</taxon>
        <taxon>Lysobacterales</taxon>
        <taxon>Rhodanobacteraceae</taxon>
        <taxon>Pseudofulvimonas</taxon>
    </lineage>
</organism>
<dbReference type="GO" id="GO:0070206">
    <property type="term" value="P:protein trimerization"/>
    <property type="evidence" value="ECO:0007669"/>
    <property type="project" value="InterPro"/>
</dbReference>
<dbReference type="InterPro" id="IPR034706">
    <property type="entry name" value="CpoB"/>
</dbReference>
<dbReference type="SUPFAM" id="SSF48452">
    <property type="entry name" value="TPR-like"/>
    <property type="match status" value="1"/>
</dbReference>
<feature type="signal peptide" evidence="1">
    <location>
        <begin position="1"/>
        <end position="25"/>
    </location>
</feature>
<evidence type="ECO:0000256" key="1">
    <source>
        <dbReference type="HAMAP-Rule" id="MF_02066"/>
    </source>
</evidence>
<dbReference type="GO" id="GO:0043093">
    <property type="term" value="P:FtsZ-dependent cytokinesis"/>
    <property type="evidence" value="ECO:0007669"/>
    <property type="project" value="UniProtKB-UniRule"/>
</dbReference>
<feature type="domain" description="YbgF trimerisation" evidence="3">
    <location>
        <begin position="31"/>
        <end position="104"/>
    </location>
</feature>
<dbReference type="NCBIfam" id="TIGR02795">
    <property type="entry name" value="tol_pal_ybgF"/>
    <property type="match status" value="1"/>
</dbReference>
<evidence type="ECO:0000259" key="3">
    <source>
        <dbReference type="Pfam" id="PF16331"/>
    </source>
</evidence>
<feature type="chain" id="PRO_5023987615" description="Cell division coordinator CpoB" evidence="1">
    <location>
        <begin position="26"/>
        <end position="299"/>
    </location>
</feature>
<dbReference type="Pfam" id="PF13432">
    <property type="entry name" value="TPR_16"/>
    <property type="match status" value="1"/>
</dbReference>
<dbReference type="GO" id="GO:0030288">
    <property type="term" value="C:outer membrane-bounded periplasmic space"/>
    <property type="evidence" value="ECO:0007669"/>
    <property type="project" value="UniProtKB-UniRule"/>
</dbReference>
<keyword evidence="1" id="KW-0131">Cell cycle</keyword>
<dbReference type="AlphaFoldDB" id="A0A4R3LKE3"/>
<feature type="repeat" description="TPR" evidence="2">
    <location>
        <begin position="211"/>
        <end position="244"/>
    </location>
</feature>
<evidence type="ECO:0000313" key="4">
    <source>
        <dbReference type="EMBL" id="TCT00780.1"/>
    </source>
</evidence>
<keyword evidence="5" id="KW-1185">Reference proteome</keyword>
<sequence precursor="true">MTSRRSLTAAVVATFMVATAGSVPAQDGRLSLAERVARLEQSQQTQPAPSANGNLEMLNRIQDLQTELQALRNLIEQQRFEIDELKQRQADQYSDLYERIQRRAGNGDDGNGLPEGGAAMPTRIPTMPAAPADPNQLQMESAVPVDPYTGEPLAPSGEPAPIAPIASAPPGVDPQVEYQAAFDALKQGRYDESSRLFGQFLRNHPDHDLADNAQYWLGESYYVTQNYETALQTFRAMTERYPDGDKAADAELKIGYCLYELGQYASAQQALQNVVNRYSGTTVARLAESRLRALALENP</sequence>
<comment type="caution">
    <text evidence="4">The sequence shown here is derived from an EMBL/GenBank/DDBJ whole genome shotgun (WGS) entry which is preliminary data.</text>
</comment>
<dbReference type="OrthoDB" id="9768142at2"/>
<keyword evidence="1" id="KW-0574">Periplasm</keyword>
<dbReference type="EMBL" id="SMAF01000002">
    <property type="protein sequence ID" value="TCT00780.1"/>
    <property type="molecule type" value="Genomic_DNA"/>
</dbReference>
<keyword evidence="1" id="KW-0132">Cell division</keyword>
<dbReference type="InterPro" id="IPR011990">
    <property type="entry name" value="TPR-like_helical_dom_sf"/>
</dbReference>
<gene>
    <name evidence="1" type="primary">cpoB</name>
    <name evidence="4" type="ORF">EDC25_102145</name>
</gene>
<comment type="function">
    <text evidence="1">Mediates coordination of peptidoglycan synthesis and outer membrane constriction during cell division.</text>
</comment>
<accession>A0A4R3LKE3</accession>
<proteinExistence type="inferred from homology"/>
<dbReference type="InterPro" id="IPR014162">
    <property type="entry name" value="CpoB_C"/>
</dbReference>
<dbReference type="PROSITE" id="PS50005">
    <property type="entry name" value="TPR"/>
    <property type="match status" value="1"/>
</dbReference>
<protein>
    <recommendedName>
        <fullName evidence="1">Cell division coordinator CpoB</fullName>
    </recommendedName>
</protein>
<name>A0A4R3LKE3_9GAMM</name>
<dbReference type="Gene3D" id="1.25.40.10">
    <property type="entry name" value="Tetratricopeptide repeat domain"/>
    <property type="match status" value="1"/>
</dbReference>
<keyword evidence="1" id="KW-0175">Coiled coil</keyword>